<gene>
    <name evidence="7" type="ORF">ONB1V03_LOCUS22567</name>
</gene>
<dbReference type="Proteomes" id="UP000728032">
    <property type="component" value="Unassembled WGS sequence"/>
</dbReference>
<evidence type="ECO:0000256" key="1">
    <source>
        <dbReference type="ARBA" id="ARBA00004127"/>
    </source>
</evidence>
<name>A0A7R9MT31_9ACAR</name>
<feature type="transmembrane region" description="Helical" evidence="5">
    <location>
        <begin position="124"/>
        <end position="145"/>
    </location>
</feature>
<feature type="transmembrane region" description="Helical" evidence="5">
    <location>
        <begin position="20"/>
        <end position="37"/>
    </location>
</feature>
<proteinExistence type="predicted"/>
<dbReference type="GO" id="GO:0005789">
    <property type="term" value="C:endoplasmic reticulum membrane"/>
    <property type="evidence" value="ECO:0007669"/>
    <property type="project" value="TreeGrafter"/>
</dbReference>
<evidence type="ECO:0000259" key="6">
    <source>
        <dbReference type="PROSITE" id="PS50850"/>
    </source>
</evidence>
<feature type="transmembrane region" description="Helical" evidence="5">
    <location>
        <begin position="151"/>
        <end position="172"/>
    </location>
</feature>
<evidence type="ECO:0000313" key="7">
    <source>
        <dbReference type="EMBL" id="CAD7666015.1"/>
    </source>
</evidence>
<dbReference type="EMBL" id="OC966127">
    <property type="protein sequence ID" value="CAD7666015.1"/>
    <property type="molecule type" value="Genomic_DNA"/>
</dbReference>
<protein>
    <recommendedName>
        <fullName evidence="6">Major facilitator superfamily (MFS) profile domain-containing protein</fullName>
    </recommendedName>
</protein>
<dbReference type="SUPFAM" id="SSF103473">
    <property type="entry name" value="MFS general substrate transporter"/>
    <property type="match status" value="1"/>
</dbReference>
<dbReference type="AlphaFoldDB" id="A0A7R9MT31"/>
<feature type="domain" description="Major facilitator superfamily (MFS) profile" evidence="6">
    <location>
        <begin position="1"/>
        <end position="174"/>
    </location>
</feature>
<dbReference type="PANTHER" id="PTHR43826">
    <property type="entry name" value="GLUCOSE-6-PHOSPHATE EXCHANGER SLC37A4"/>
    <property type="match status" value="1"/>
</dbReference>
<dbReference type="PROSITE" id="PS50850">
    <property type="entry name" value="MFS"/>
    <property type="match status" value="1"/>
</dbReference>
<evidence type="ECO:0000256" key="3">
    <source>
        <dbReference type="ARBA" id="ARBA00022989"/>
    </source>
</evidence>
<reference evidence="7" key="1">
    <citation type="submission" date="2020-11" db="EMBL/GenBank/DDBJ databases">
        <authorList>
            <person name="Tran Van P."/>
        </authorList>
    </citation>
    <scope>NUCLEOTIDE SEQUENCE</scope>
</reference>
<evidence type="ECO:0000313" key="8">
    <source>
        <dbReference type="Proteomes" id="UP000728032"/>
    </source>
</evidence>
<dbReference type="Pfam" id="PF07690">
    <property type="entry name" value="MFS_1"/>
    <property type="match status" value="1"/>
</dbReference>
<dbReference type="Gene3D" id="1.20.1250.20">
    <property type="entry name" value="MFS general substrate transporter like domains"/>
    <property type="match status" value="1"/>
</dbReference>
<sequence length="174" mass="18783">MDWMPMYLDKELHFDTYRANVFVSIMGLGGIAGKLLAGKWSDALVRRAPVSTDRYRLVKARLPVSIGFFVVNAVGLHLLCFATSAQSTGIIVLITALLIGITIAGNVVNISVMGTELGPKDMAGTYSAIITLASLVGGIFTGLPLTTVADYYSWNTAFIFIELLCVFAFIIINL</sequence>
<keyword evidence="4 5" id="KW-0472">Membrane</keyword>
<comment type="subcellular location">
    <subcellularLocation>
        <location evidence="1">Endomembrane system</location>
        <topology evidence="1">Multi-pass membrane protein</topology>
    </subcellularLocation>
</comment>
<keyword evidence="8" id="KW-1185">Reference proteome</keyword>
<feature type="transmembrane region" description="Helical" evidence="5">
    <location>
        <begin position="90"/>
        <end position="112"/>
    </location>
</feature>
<dbReference type="PANTHER" id="PTHR43826:SF3">
    <property type="entry name" value="GLUCOSE-6-PHOSPHATE EXCHANGER SLC37A4"/>
    <property type="match status" value="1"/>
</dbReference>
<dbReference type="OrthoDB" id="6503241at2759"/>
<accession>A0A7R9MT31</accession>
<dbReference type="InterPro" id="IPR051337">
    <property type="entry name" value="OPA_Antiporter"/>
</dbReference>
<feature type="non-terminal residue" evidence="7">
    <location>
        <position position="1"/>
    </location>
</feature>
<keyword evidence="2 5" id="KW-0812">Transmembrane</keyword>
<dbReference type="InterPro" id="IPR020846">
    <property type="entry name" value="MFS_dom"/>
</dbReference>
<evidence type="ECO:0000256" key="2">
    <source>
        <dbReference type="ARBA" id="ARBA00022692"/>
    </source>
</evidence>
<evidence type="ECO:0000256" key="5">
    <source>
        <dbReference type="SAM" id="Phobius"/>
    </source>
</evidence>
<keyword evidence="3 5" id="KW-1133">Transmembrane helix</keyword>
<organism evidence="7">
    <name type="scientific">Oppiella nova</name>
    <dbReference type="NCBI Taxonomy" id="334625"/>
    <lineage>
        <taxon>Eukaryota</taxon>
        <taxon>Metazoa</taxon>
        <taxon>Ecdysozoa</taxon>
        <taxon>Arthropoda</taxon>
        <taxon>Chelicerata</taxon>
        <taxon>Arachnida</taxon>
        <taxon>Acari</taxon>
        <taxon>Acariformes</taxon>
        <taxon>Sarcoptiformes</taxon>
        <taxon>Oribatida</taxon>
        <taxon>Brachypylina</taxon>
        <taxon>Oppioidea</taxon>
        <taxon>Oppiidae</taxon>
        <taxon>Oppiella</taxon>
    </lineage>
</organism>
<dbReference type="GO" id="GO:0035435">
    <property type="term" value="P:phosphate ion transmembrane transport"/>
    <property type="evidence" value="ECO:0007669"/>
    <property type="project" value="TreeGrafter"/>
</dbReference>
<evidence type="ECO:0000256" key="4">
    <source>
        <dbReference type="ARBA" id="ARBA00023136"/>
    </source>
</evidence>
<dbReference type="GO" id="GO:0061513">
    <property type="term" value="F:glucose 6-phosphate:phosphate antiporter activity"/>
    <property type="evidence" value="ECO:0007669"/>
    <property type="project" value="TreeGrafter"/>
</dbReference>
<dbReference type="InterPro" id="IPR011701">
    <property type="entry name" value="MFS"/>
</dbReference>
<feature type="transmembrane region" description="Helical" evidence="5">
    <location>
        <begin position="64"/>
        <end position="84"/>
    </location>
</feature>
<dbReference type="EMBL" id="CAJPVJ010051302">
    <property type="protein sequence ID" value="CAG2183146.1"/>
    <property type="molecule type" value="Genomic_DNA"/>
</dbReference>
<dbReference type="InterPro" id="IPR036259">
    <property type="entry name" value="MFS_trans_sf"/>
</dbReference>